<name>A0A1S8AW22_9EURY</name>
<dbReference type="OrthoDB" id="287850at2157"/>
<keyword evidence="7" id="KW-1185">Reference proteome</keyword>
<dbReference type="EMBL" id="LWLN01000001">
    <property type="protein sequence ID" value="OLZ40872.1"/>
    <property type="molecule type" value="Genomic_DNA"/>
</dbReference>
<protein>
    <submittedName>
        <fullName evidence="6">5,6-dimethylbenzimidazole synthase</fullName>
    </submittedName>
</protein>
<sequence>MVVFSDAERDAVYRAIFARRDIRRFREEPIPDGALERLFEAAHHAPSVGFSQPWDLVVVRETGTKAEIAEIADRAIAAAREGYEEPRRSEFADLKLEGIRESPVNVCVTCDPTRGAPHVLGRSSMRRTDVYSTCLAVQNLWLAARAEGIGVGWVSVLYPHEVRDVLDIPAHVKPVAYLCLGYPEDGFPDEPVLQREGWRERLDVETLVHEGGWNLERTTDAARERGTDGDRSHEPRSRSESQPR</sequence>
<gene>
    <name evidence="6" type="ORF">A6E15_07655</name>
</gene>
<dbReference type="InterPro" id="IPR000415">
    <property type="entry name" value="Nitroreductase-like"/>
</dbReference>
<evidence type="ECO:0000256" key="3">
    <source>
        <dbReference type="ARBA" id="ARBA00023002"/>
    </source>
</evidence>
<dbReference type="Gene3D" id="3.40.109.10">
    <property type="entry name" value="NADH Oxidase"/>
    <property type="match status" value="1"/>
</dbReference>
<dbReference type="RefSeq" id="WP_076145246.1">
    <property type="nucleotide sequence ID" value="NZ_LWLN01000001.1"/>
</dbReference>
<keyword evidence="1" id="KW-0285">Flavoprotein</keyword>
<evidence type="ECO:0000256" key="4">
    <source>
        <dbReference type="SAM" id="MobiDB-lite"/>
    </source>
</evidence>
<keyword evidence="3" id="KW-0560">Oxidoreductase</keyword>
<organism evidence="6 7">
    <name type="scientific">Natrinema saccharevitans</name>
    <dbReference type="NCBI Taxonomy" id="301967"/>
    <lineage>
        <taxon>Archaea</taxon>
        <taxon>Methanobacteriati</taxon>
        <taxon>Methanobacteriota</taxon>
        <taxon>Stenosarchaea group</taxon>
        <taxon>Halobacteria</taxon>
        <taxon>Halobacteriales</taxon>
        <taxon>Natrialbaceae</taxon>
        <taxon>Natrinema</taxon>
    </lineage>
</organism>
<dbReference type="AlphaFoldDB" id="A0A1S8AW22"/>
<dbReference type="InterPro" id="IPR029479">
    <property type="entry name" value="Nitroreductase"/>
</dbReference>
<feature type="compositionally biased region" description="Basic and acidic residues" evidence="4">
    <location>
        <begin position="217"/>
        <end position="244"/>
    </location>
</feature>
<dbReference type="InterPro" id="IPR050627">
    <property type="entry name" value="Nitroreductase/BluB"/>
</dbReference>
<evidence type="ECO:0000259" key="5">
    <source>
        <dbReference type="Pfam" id="PF00881"/>
    </source>
</evidence>
<dbReference type="SUPFAM" id="SSF55469">
    <property type="entry name" value="FMN-dependent nitroreductase-like"/>
    <property type="match status" value="1"/>
</dbReference>
<evidence type="ECO:0000313" key="6">
    <source>
        <dbReference type="EMBL" id="OLZ40872.1"/>
    </source>
</evidence>
<dbReference type="GO" id="GO:0016491">
    <property type="term" value="F:oxidoreductase activity"/>
    <property type="evidence" value="ECO:0007669"/>
    <property type="project" value="UniProtKB-KW"/>
</dbReference>
<dbReference type="STRING" id="301967.A6E15_07655"/>
<dbReference type="NCBIfam" id="TIGR02476">
    <property type="entry name" value="BluB"/>
    <property type="match status" value="1"/>
</dbReference>
<dbReference type="Proteomes" id="UP000189370">
    <property type="component" value="Unassembled WGS sequence"/>
</dbReference>
<dbReference type="PANTHER" id="PTHR23026:SF90">
    <property type="entry name" value="IODOTYROSINE DEIODINASE 1"/>
    <property type="match status" value="1"/>
</dbReference>
<evidence type="ECO:0000313" key="7">
    <source>
        <dbReference type="Proteomes" id="UP000189370"/>
    </source>
</evidence>
<reference evidence="7" key="1">
    <citation type="submission" date="2016-04" db="EMBL/GenBank/DDBJ databases">
        <authorList>
            <person name="Chen S.-C."/>
            <person name="Lai M.-C."/>
        </authorList>
    </citation>
    <scope>NUCLEOTIDE SEQUENCE [LARGE SCALE GENOMIC DNA]</scope>
    <source>
        <strain evidence="7">AB14</strain>
    </source>
</reference>
<feature type="region of interest" description="Disordered" evidence="4">
    <location>
        <begin position="213"/>
        <end position="244"/>
    </location>
</feature>
<accession>A0A1S8AW22</accession>
<comment type="caution">
    <text evidence="6">The sequence shown here is derived from an EMBL/GenBank/DDBJ whole genome shotgun (WGS) entry which is preliminary data.</text>
</comment>
<proteinExistence type="predicted"/>
<keyword evidence="2" id="KW-0288">FMN</keyword>
<evidence type="ECO:0000256" key="2">
    <source>
        <dbReference type="ARBA" id="ARBA00022643"/>
    </source>
</evidence>
<dbReference type="PANTHER" id="PTHR23026">
    <property type="entry name" value="NADPH NITROREDUCTASE"/>
    <property type="match status" value="1"/>
</dbReference>
<feature type="domain" description="Nitroreductase" evidence="5">
    <location>
        <begin position="17"/>
        <end position="182"/>
    </location>
</feature>
<dbReference type="Pfam" id="PF00881">
    <property type="entry name" value="Nitroreductase"/>
    <property type="match status" value="1"/>
</dbReference>
<evidence type="ECO:0000256" key="1">
    <source>
        <dbReference type="ARBA" id="ARBA00022630"/>
    </source>
</evidence>
<dbReference type="InterPro" id="IPR012825">
    <property type="entry name" value="BluB"/>
</dbReference>